<dbReference type="GO" id="GO:0000400">
    <property type="term" value="F:four-way junction DNA binding"/>
    <property type="evidence" value="ECO:0007669"/>
    <property type="project" value="TreeGrafter"/>
</dbReference>
<dbReference type="PANTHER" id="PTHR46644">
    <property type="entry name" value="DNA REPAIR PROTEIN XRCC2"/>
    <property type="match status" value="1"/>
</dbReference>
<protein>
    <recommendedName>
        <fullName evidence="4">DNA recombination and repair protein Rad51-like C-terminal domain-containing protein</fullName>
    </recommendedName>
</protein>
<accession>A0A9P5XKS2</accession>
<organism evidence="2 3">
    <name type="scientific">Macrolepiota fuliginosa MF-IS2</name>
    <dbReference type="NCBI Taxonomy" id="1400762"/>
    <lineage>
        <taxon>Eukaryota</taxon>
        <taxon>Fungi</taxon>
        <taxon>Dikarya</taxon>
        <taxon>Basidiomycota</taxon>
        <taxon>Agaricomycotina</taxon>
        <taxon>Agaricomycetes</taxon>
        <taxon>Agaricomycetidae</taxon>
        <taxon>Agaricales</taxon>
        <taxon>Agaricineae</taxon>
        <taxon>Agaricaceae</taxon>
        <taxon>Macrolepiota</taxon>
    </lineage>
</organism>
<dbReference type="InterPro" id="IPR030547">
    <property type="entry name" value="XRCC2"/>
</dbReference>
<feature type="region of interest" description="Disordered" evidence="1">
    <location>
        <begin position="216"/>
        <end position="253"/>
    </location>
</feature>
<keyword evidence="3" id="KW-1185">Reference proteome</keyword>
<dbReference type="EMBL" id="MU151069">
    <property type="protein sequence ID" value="KAF9452668.1"/>
    <property type="molecule type" value="Genomic_DNA"/>
</dbReference>
<dbReference type="Proteomes" id="UP000807342">
    <property type="component" value="Unassembled WGS sequence"/>
</dbReference>
<dbReference type="AlphaFoldDB" id="A0A9P5XKS2"/>
<dbReference type="GO" id="GO:0042148">
    <property type="term" value="P:DNA strand invasion"/>
    <property type="evidence" value="ECO:0007669"/>
    <property type="project" value="TreeGrafter"/>
</dbReference>
<dbReference type="Gene3D" id="3.40.50.300">
    <property type="entry name" value="P-loop containing nucleotide triphosphate hydrolases"/>
    <property type="match status" value="1"/>
</dbReference>
<evidence type="ECO:0008006" key="4">
    <source>
        <dbReference type="Google" id="ProtNLM"/>
    </source>
</evidence>
<evidence type="ECO:0000313" key="2">
    <source>
        <dbReference type="EMBL" id="KAF9452668.1"/>
    </source>
</evidence>
<sequence length="320" mass="35302">MSASSLFRDIQGHTLAELLTSVLHDTCPLGPTLIPPLDVHLNQTRPTAACKCSTPASGKTHLLYYILITCILPPSDSSVKLDGWGKSAVIFDSDRKFDVQRFTQLLRSRARRLLPLSPSAIEAITTRALDLLHVFRPTSSHQLAATIQHLPMYLATNLPEADLGILAVDSITAFYWPDRHLLEQIRSGNYGRTLTRSLNPLDHVLSHGPLVLLTSWNLSTSPGPQGRQRSDTPTSAPERGADKPEQQRLSVSHHIVLATPKPLTDDGENTDDRSMDLKFATTTTYLSGTVRTPSNSKTAQFILHITEDDILVPQMNLPDR</sequence>
<dbReference type="SUPFAM" id="SSF52540">
    <property type="entry name" value="P-loop containing nucleoside triphosphate hydrolases"/>
    <property type="match status" value="1"/>
</dbReference>
<proteinExistence type="predicted"/>
<dbReference type="PANTHER" id="PTHR46644:SF2">
    <property type="entry name" value="DNA REPAIR PROTEIN XRCC2"/>
    <property type="match status" value="1"/>
</dbReference>
<dbReference type="GO" id="GO:0005657">
    <property type="term" value="C:replication fork"/>
    <property type="evidence" value="ECO:0007669"/>
    <property type="project" value="InterPro"/>
</dbReference>
<reference evidence="2" key="1">
    <citation type="submission" date="2020-11" db="EMBL/GenBank/DDBJ databases">
        <authorList>
            <consortium name="DOE Joint Genome Institute"/>
            <person name="Ahrendt S."/>
            <person name="Riley R."/>
            <person name="Andreopoulos W."/>
            <person name="Labutti K."/>
            <person name="Pangilinan J."/>
            <person name="Ruiz-Duenas F.J."/>
            <person name="Barrasa J.M."/>
            <person name="Sanchez-Garcia M."/>
            <person name="Camarero S."/>
            <person name="Miyauchi S."/>
            <person name="Serrano A."/>
            <person name="Linde D."/>
            <person name="Babiker R."/>
            <person name="Drula E."/>
            <person name="Ayuso-Fernandez I."/>
            <person name="Pacheco R."/>
            <person name="Padilla G."/>
            <person name="Ferreira P."/>
            <person name="Barriuso J."/>
            <person name="Kellner H."/>
            <person name="Castanera R."/>
            <person name="Alfaro M."/>
            <person name="Ramirez L."/>
            <person name="Pisabarro A.G."/>
            <person name="Kuo A."/>
            <person name="Tritt A."/>
            <person name="Lipzen A."/>
            <person name="He G."/>
            <person name="Yan M."/>
            <person name="Ng V."/>
            <person name="Cullen D."/>
            <person name="Martin F."/>
            <person name="Rosso M.-N."/>
            <person name="Henrissat B."/>
            <person name="Hibbett D."/>
            <person name="Martinez A.T."/>
            <person name="Grigoriev I.V."/>
        </authorList>
    </citation>
    <scope>NUCLEOTIDE SEQUENCE</scope>
    <source>
        <strain evidence="2">MF-IS2</strain>
    </source>
</reference>
<name>A0A9P5XKS2_9AGAR</name>
<evidence type="ECO:0000313" key="3">
    <source>
        <dbReference type="Proteomes" id="UP000807342"/>
    </source>
</evidence>
<comment type="caution">
    <text evidence="2">The sequence shown here is derived from an EMBL/GenBank/DDBJ whole genome shotgun (WGS) entry which is preliminary data.</text>
</comment>
<dbReference type="GO" id="GO:0005815">
    <property type="term" value="C:microtubule organizing center"/>
    <property type="evidence" value="ECO:0007669"/>
    <property type="project" value="TreeGrafter"/>
</dbReference>
<dbReference type="InterPro" id="IPR027417">
    <property type="entry name" value="P-loop_NTPase"/>
</dbReference>
<dbReference type="GO" id="GO:0000724">
    <property type="term" value="P:double-strand break repair via homologous recombination"/>
    <property type="evidence" value="ECO:0007669"/>
    <property type="project" value="InterPro"/>
</dbReference>
<dbReference type="GO" id="GO:0033063">
    <property type="term" value="C:Rad51B-Rad51C-Rad51D-XRCC2 complex"/>
    <property type="evidence" value="ECO:0007669"/>
    <property type="project" value="InterPro"/>
</dbReference>
<gene>
    <name evidence="2" type="ORF">P691DRAFT_794355</name>
</gene>
<evidence type="ECO:0000256" key="1">
    <source>
        <dbReference type="SAM" id="MobiDB-lite"/>
    </source>
</evidence>
<dbReference type="OrthoDB" id="420422at2759"/>